<dbReference type="AlphaFoldDB" id="A0A2P5EF33"/>
<gene>
    <name evidence="1" type="ORF">TorRG33x02_200510</name>
</gene>
<protein>
    <submittedName>
        <fullName evidence="1">Uncharacterized protein</fullName>
    </submittedName>
</protein>
<organism evidence="1 2">
    <name type="scientific">Trema orientale</name>
    <name type="common">Charcoal tree</name>
    <name type="synonym">Celtis orientalis</name>
    <dbReference type="NCBI Taxonomy" id="63057"/>
    <lineage>
        <taxon>Eukaryota</taxon>
        <taxon>Viridiplantae</taxon>
        <taxon>Streptophyta</taxon>
        <taxon>Embryophyta</taxon>
        <taxon>Tracheophyta</taxon>
        <taxon>Spermatophyta</taxon>
        <taxon>Magnoliopsida</taxon>
        <taxon>eudicotyledons</taxon>
        <taxon>Gunneridae</taxon>
        <taxon>Pentapetalae</taxon>
        <taxon>rosids</taxon>
        <taxon>fabids</taxon>
        <taxon>Rosales</taxon>
        <taxon>Cannabaceae</taxon>
        <taxon>Trema</taxon>
    </lineage>
</organism>
<name>A0A2P5EF33_TREOI</name>
<evidence type="ECO:0000313" key="2">
    <source>
        <dbReference type="Proteomes" id="UP000237000"/>
    </source>
</evidence>
<comment type="caution">
    <text evidence="1">The sequence shown here is derived from an EMBL/GenBank/DDBJ whole genome shotgun (WGS) entry which is preliminary data.</text>
</comment>
<keyword evidence="2" id="KW-1185">Reference proteome</keyword>
<sequence length="98" mass="11643">MVEPTIQQIMRFLGKAGNTVYKIQHEESKTAPRSTSPLCPELKFWTFMEISSLRNYLEMIFRLYLMIPSQTETDTEFLRAKMGKEKQTRILISWRSTY</sequence>
<reference evidence="2" key="1">
    <citation type="submission" date="2016-06" db="EMBL/GenBank/DDBJ databases">
        <title>Parallel loss of symbiosis genes in relatives of nitrogen-fixing non-legume Parasponia.</title>
        <authorList>
            <person name="Van Velzen R."/>
            <person name="Holmer R."/>
            <person name="Bu F."/>
            <person name="Rutten L."/>
            <person name="Van Zeijl A."/>
            <person name="Liu W."/>
            <person name="Santuari L."/>
            <person name="Cao Q."/>
            <person name="Sharma T."/>
            <person name="Shen D."/>
            <person name="Roswanjaya Y."/>
            <person name="Wardhani T."/>
            <person name="Kalhor M.S."/>
            <person name="Jansen J."/>
            <person name="Van den Hoogen J."/>
            <person name="Gungor B."/>
            <person name="Hartog M."/>
            <person name="Hontelez J."/>
            <person name="Verver J."/>
            <person name="Yang W.-C."/>
            <person name="Schijlen E."/>
            <person name="Repin R."/>
            <person name="Schilthuizen M."/>
            <person name="Schranz E."/>
            <person name="Heidstra R."/>
            <person name="Miyata K."/>
            <person name="Fedorova E."/>
            <person name="Kohlen W."/>
            <person name="Bisseling T."/>
            <person name="Smit S."/>
            <person name="Geurts R."/>
        </authorList>
    </citation>
    <scope>NUCLEOTIDE SEQUENCE [LARGE SCALE GENOMIC DNA]</scope>
    <source>
        <strain evidence="2">cv. RG33-2</strain>
    </source>
</reference>
<dbReference type="OrthoDB" id="10522352at2759"/>
<dbReference type="InParanoid" id="A0A2P5EF33"/>
<accession>A0A2P5EF33</accession>
<dbReference type="Proteomes" id="UP000237000">
    <property type="component" value="Unassembled WGS sequence"/>
</dbReference>
<dbReference type="EMBL" id="JXTC01000167">
    <property type="protein sequence ID" value="PON84153.1"/>
    <property type="molecule type" value="Genomic_DNA"/>
</dbReference>
<proteinExistence type="predicted"/>
<evidence type="ECO:0000313" key="1">
    <source>
        <dbReference type="EMBL" id="PON84153.1"/>
    </source>
</evidence>